<keyword evidence="6" id="KW-0378">Hydrolase</keyword>
<keyword evidence="1" id="KW-0812">Transmembrane</keyword>
<reference evidence="7 11" key="6">
    <citation type="submission" date="2019-01" db="EMBL/GenBank/DDBJ databases">
        <title>The Pseudomonas aeruginosa pan-genome provides new insights on its population structure, horizontal gene transfer and pathogenicity.</title>
        <authorList>
            <person name="Freschi L."/>
            <person name="Vincent A.T."/>
            <person name="Jeukens J."/>
            <person name="Emond-Rheault J.-G."/>
            <person name="Kukavica-Ibrulj I."/>
            <person name="Dupont M.-J."/>
            <person name="Charette S.J."/>
            <person name="Boyle B."/>
            <person name="Levesque R.C."/>
        </authorList>
    </citation>
    <scope>NUCLEOTIDE SEQUENCE [LARGE SCALE GENOMIC DNA]</scope>
    <source>
        <strain evidence="7 11">PA-W36</strain>
    </source>
</reference>
<evidence type="ECO:0000313" key="10">
    <source>
        <dbReference type="Proteomes" id="UP000253594"/>
    </source>
</evidence>
<accession>A0A1S1C905</accession>
<feature type="transmembrane region" description="Helical" evidence="1">
    <location>
        <begin position="144"/>
        <end position="161"/>
    </location>
</feature>
<comment type="caution">
    <text evidence="6">The sequence shown here is derived from an EMBL/GenBank/DDBJ whole genome shotgun (WGS) entry which is preliminary data.</text>
</comment>
<dbReference type="EMBL" id="QORE01000739">
    <property type="protein sequence ID" value="RCI73038.1"/>
    <property type="molecule type" value="Genomic_DNA"/>
</dbReference>
<dbReference type="InterPro" id="IPR029058">
    <property type="entry name" value="AB_hydrolase_fold"/>
</dbReference>
<evidence type="ECO:0000313" key="7">
    <source>
        <dbReference type="EMBL" id="RPM10604.1"/>
    </source>
</evidence>
<proteinExistence type="predicted"/>
<evidence type="ECO:0000259" key="2">
    <source>
        <dbReference type="Pfam" id="PF12697"/>
    </source>
</evidence>
<sequence length="279" mass="31112">MSTAVEIACRDGVRLAGDHFPAVGDAQGSIVVACALGVRRAFYQRFAVLAAASGYEVLLFSYRGSEGDDPAVASYRLADWGREDIDAALAWCRARAPELPRYFVGHSIGAQLLGLAGQASGLSGAAFVAGSFPYWRRWRGRQRWQMFGLFCVAVPLLTGLLRRFPSRFFGLGSLDMPSHFMRDWARWVRQPDYLLAPRFGLQRQGYEALDIPVASFLFEDDDYVPWAAAEKLHQVYAAAHLELRRKGRAEGAVGHFGLFRNEALQKELLDYFRKLPDAA</sequence>
<reference evidence="8" key="2">
    <citation type="submission" date="2015-06" db="EMBL/GenBank/DDBJ databases">
        <authorList>
            <person name="Radhakrishnan Rajesh"/>
            <person name="Underwood Anthony"/>
            <person name="Al-Shahib Ali"/>
        </authorList>
    </citation>
    <scope>NUCLEOTIDE SEQUENCE [LARGE SCALE GENOMIC DNA]</scope>
    <source>
        <strain evidence="8">P19_London_7_VIM_2_05_10</strain>
    </source>
</reference>
<dbReference type="FunFam" id="3.40.50.1820:FF:000599">
    <property type="entry name" value="Chromosome 23, whole genome shotgun sequence"/>
    <property type="match status" value="1"/>
</dbReference>
<gene>
    <name evidence="5" type="ORF">CAZ10_07860</name>
    <name evidence="6" type="ORF">DT376_20475</name>
    <name evidence="4" type="ORF">GUL26_06490</name>
    <name evidence="7" type="ORF">IPC1295_23120</name>
    <name evidence="3" type="ORF">PAERUG_P19_London_7_VIM_2_05_10_05304</name>
</gene>
<dbReference type="InterPro" id="IPR000073">
    <property type="entry name" value="AB_hydrolase_1"/>
</dbReference>
<dbReference type="Proteomes" id="UP000045039">
    <property type="component" value="Unassembled WGS sequence"/>
</dbReference>
<name>A0A0C7AFP9_PSEAI</name>
<evidence type="ECO:0000313" key="9">
    <source>
        <dbReference type="Proteomes" id="UP000194857"/>
    </source>
</evidence>
<reference evidence="6 10" key="5">
    <citation type="submission" date="2018-07" db="EMBL/GenBank/DDBJ databases">
        <title>Mechanisms of high-level aminoglycoside resistance among Gram-negative pathogens in Brazil.</title>
        <authorList>
            <person name="Ballaben A.S."/>
            <person name="Darini A.L.C."/>
            <person name="Doi Y."/>
        </authorList>
    </citation>
    <scope>NUCLEOTIDE SEQUENCE [LARGE SCALE GENOMIC DNA]</scope>
    <source>
        <strain evidence="6 10">B2-305</strain>
    </source>
</reference>
<keyword evidence="1" id="KW-1133">Transmembrane helix</keyword>
<dbReference type="Proteomes" id="UP000284767">
    <property type="component" value="Unassembled WGS sequence"/>
</dbReference>
<evidence type="ECO:0000313" key="8">
    <source>
        <dbReference type="Proteomes" id="UP000045039"/>
    </source>
</evidence>
<dbReference type="Proteomes" id="UP000644192">
    <property type="component" value="Unassembled WGS sequence"/>
</dbReference>
<dbReference type="AlphaFoldDB" id="A0A0C7AFP9"/>
<dbReference type="RefSeq" id="WP_003116035.1">
    <property type="nucleotide sequence ID" value="NZ_AP014651.1"/>
</dbReference>
<evidence type="ECO:0000313" key="11">
    <source>
        <dbReference type="Proteomes" id="UP000284767"/>
    </source>
</evidence>
<evidence type="ECO:0000256" key="1">
    <source>
        <dbReference type="SAM" id="Phobius"/>
    </source>
</evidence>
<dbReference type="EMBL" id="NFFZ01000003">
    <property type="protein sequence ID" value="OTI64119.1"/>
    <property type="molecule type" value="Genomic_DNA"/>
</dbReference>
<keyword evidence="1" id="KW-0472">Membrane</keyword>
<dbReference type="Pfam" id="PF12697">
    <property type="entry name" value="Abhydrolase_6"/>
    <property type="match status" value="1"/>
</dbReference>
<dbReference type="PIRSF" id="PIRSF037442">
    <property type="entry name" value="UCP037442_abhydr"/>
    <property type="match status" value="1"/>
</dbReference>
<dbReference type="Gene3D" id="3.40.50.1820">
    <property type="entry name" value="alpha/beta hydrolase"/>
    <property type="match status" value="1"/>
</dbReference>
<dbReference type="SUPFAM" id="SSF53474">
    <property type="entry name" value="alpha/beta-Hydrolases"/>
    <property type="match status" value="1"/>
</dbReference>
<dbReference type="EMBL" id="CVVU01000237">
    <property type="protein sequence ID" value="CRP70746.1"/>
    <property type="molecule type" value="Genomic_DNA"/>
</dbReference>
<evidence type="ECO:0000313" key="3">
    <source>
        <dbReference type="EMBL" id="CRP70746.1"/>
    </source>
</evidence>
<evidence type="ECO:0000313" key="4">
    <source>
        <dbReference type="EMBL" id="MZZ11887.1"/>
    </source>
</evidence>
<dbReference type="EMBL" id="NSNE01000015">
    <property type="protein sequence ID" value="RPM10604.1"/>
    <property type="molecule type" value="Genomic_DNA"/>
</dbReference>
<organism evidence="6 10">
    <name type="scientific">Pseudomonas aeruginosa</name>
    <dbReference type="NCBI Taxonomy" id="287"/>
    <lineage>
        <taxon>Bacteria</taxon>
        <taxon>Pseudomonadati</taxon>
        <taxon>Pseudomonadota</taxon>
        <taxon>Gammaproteobacteria</taxon>
        <taxon>Pseudomonadales</taxon>
        <taxon>Pseudomonadaceae</taxon>
        <taxon>Pseudomonas</taxon>
    </lineage>
</organism>
<accession>A0A0C7AFP9</accession>
<reference evidence="3" key="1">
    <citation type="submission" date="2015-06" db="EMBL/GenBank/DDBJ databases">
        <authorList>
            <person name="Radhakrishnan R."/>
            <person name="Underwood A."/>
            <person name="Al-Shahib A."/>
        </authorList>
    </citation>
    <scope>NUCLEOTIDE SEQUENCE</scope>
    <source>
        <strain evidence="3">P19_London_7_VIM_2_05_10</strain>
    </source>
</reference>
<evidence type="ECO:0000313" key="5">
    <source>
        <dbReference type="EMBL" id="OTI64119.1"/>
    </source>
</evidence>
<feature type="domain" description="AB hydrolase-1" evidence="2">
    <location>
        <begin position="40"/>
        <end position="261"/>
    </location>
</feature>
<dbReference type="GO" id="GO:0016787">
    <property type="term" value="F:hydrolase activity"/>
    <property type="evidence" value="ECO:0007669"/>
    <property type="project" value="UniProtKB-KW"/>
</dbReference>
<reference evidence="4" key="7">
    <citation type="submission" date="2020-01" db="EMBL/GenBank/DDBJ databases">
        <title>Bacteria Cultured from War Wounds Associated with the Conflict in Eastern Ukraine.</title>
        <authorList>
            <person name="Snesrud E."/>
            <person name="Galac M.R."/>
            <person name="Mc Gann P."/>
            <person name="Valentine K."/>
            <person name="Viacheslav K."/>
        </authorList>
    </citation>
    <scope>NUCLEOTIDE SEQUENCE</scope>
    <source>
        <strain evidence="4">VNMU148</strain>
    </source>
</reference>
<evidence type="ECO:0000313" key="6">
    <source>
        <dbReference type="EMBL" id="RCI73038.1"/>
    </source>
</evidence>
<dbReference type="EMBL" id="WXZT01000003">
    <property type="protein sequence ID" value="MZZ11887.1"/>
    <property type="molecule type" value="Genomic_DNA"/>
</dbReference>
<reference evidence="7 11" key="4">
    <citation type="submission" date="2017-08" db="EMBL/GenBank/DDBJ databases">
        <authorList>
            <person name="Feschi L."/>
            <person name="Jeukens J."/>
            <person name="Emond-Rheault J.-G."/>
            <person name="Kukavica-Ibrulj I."/>
            <person name="Boyle B."/>
            <person name="Levesque R.C."/>
        </authorList>
    </citation>
    <scope>NUCLEOTIDE SEQUENCE [LARGE SCALE GENOMIC DNA]</scope>
    <source>
        <strain evidence="7 11">PA-W36</strain>
    </source>
</reference>
<reference evidence="5 9" key="3">
    <citation type="submission" date="2017-05" db="EMBL/GenBank/DDBJ databases">
        <authorList>
            <person name="Song R."/>
            <person name="Chenine A.L."/>
            <person name="Ruprecht R.M."/>
        </authorList>
    </citation>
    <scope>NUCLEOTIDE SEQUENCE [LARGE SCALE GENOMIC DNA]</scope>
    <source>
        <strain evidence="5 9">S567_C10_BS</strain>
    </source>
</reference>
<dbReference type="Proteomes" id="UP000194857">
    <property type="component" value="Unassembled WGS sequence"/>
</dbReference>
<protein>
    <submittedName>
        <fullName evidence="5 6">Hydrolase</fullName>
    </submittedName>
    <submittedName>
        <fullName evidence="3">Alpha/beta hydrolase family protein</fullName>
    </submittedName>
</protein>
<dbReference type="InterPro" id="IPR017208">
    <property type="entry name" value="UCP037442_abhydr"/>
</dbReference>
<dbReference type="Proteomes" id="UP000253594">
    <property type="component" value="Unassembled WGS sequence"/>
</dbReference>